<evidence type="ECO:0000313" key="4">
    <source>
        <dbReference type="Proteomes" id="UP000003374"/>
    </source>
</evidence>
<dbReference type="PANTHER" id="PTHR34977">
    <property type="entry name" value="UPF0337 PROTEIN YJBJ"/>
    <property type="match status" value="1"/>
</dbReference>
<dbReference type="PIRSF" id="PIRSF039008">
    <property type="entry name" value="YjbJ"/>
    <property type="match status" value="1"/>
</dbReference>
<dbReference type="InterPro" id="IPR050423">
    <property type="entry name" value="UPF0337_stress_rsp"/>
</dbReference>
<accession>A4BVD5</accession>
<dbReference type="Pfam" id="PF05532">
    <property type="entry name" value="CsbD"/>
    <property type="match status" value="1"/>
</dbReference>
<dbReference type="Proteomes" id="UP000003374">
    <property type="component" value="Unassembled WGS sequence"/>
</dbReference>
<dbReference type="EMBL" id="AAOF01000025">
    <property type="protein sequence ID" value="EAR20320.1"/>
    <property type="molecule type" value="Genomic_DNA"/>
</dbReference>
<dbReference type="Gene3D" id="1.10.1470.10">
    <property type="entry name" value="YjbJ"/>
    <property type="match status" value="1"/>
</dbReference>
<evidence type="ECO:0000259" key="2">
    <source>
        <dbReference type="Pfam" id="PF05532"/>
    </source>
</evidence>
<gene>
    <name evidence="3" type="ORF">NB231_02970</name>
</gene>
<dbReference type="PANTHER" id="PTHR34977:SF1">
    <property type="entry name" value="UPF0337 PROTEIN YJBJ"/>
    <property type="match status" value="1"/>
</dbReference>
<dbReference type="RefSeq" id="WP_004999628.1">
    <property type="nucleotide sequence ID" value="NZ_CH672427.1"/>
</dbReference>
<protein>
    <submittedName>
        <fullName evidence="3">CsbD-like protein</fullName>
    </submittedName>
</protein>
<dbReference type="HOGENOM" id="CLU_135567_4_1_6"/>
<feature type="domain" description="CsbD-like" evidence="2">
    <location>
        <begin position="4"/>
        <end position="55"/>
    </location>
</feature>
<evidence type="ECO:0000256" key="1">
    <source>
        <dbReference type="ARBA" id="ARBA00009129"/>
    </source>
</evidence>
<comment type="similarity">
    <text evidence="1">Belongs to the UPF0337 (CsbD) family.</text>
</comment>
<sequence length="65" mass="7592">MNWDQIKGNWKQFKGKAQVQWGKLTNDELDQVDGHREVLVGKIQEKYGISKEEADRQVSDFENKA</sequence>
<dbReference type="InterPro" id="IPR008462">
    <property type="entry name" value="CsbD"/>
</dbReference>
<name>A4BVD5_9GAMM</name>
<dbReference type="AlphaFoldDB" id="A4BVD5"/>
<dbReference type="STRING" id="314278.NB231_02970"/>
<dbReference type="SUPFAM" id="SSF69047">
    <property type="entry name" value="Hypothetical protein YjbJ"/>
    <property type="match status" value="1"/>
</dbReference>
<dbReference type="eggNOG" id="COG3237">
    <property type="taxonomic scope" value="Bacteria"/>
</dbReference>
<dbReference type="InterPro" id="IPR036629">
    <property type="entry name" value="YjbJ_sf"/>
</dbReference>
<organism evidence="3 4">
    <name type="scientific">Nitrococcus mobilis Nb-231</name>
    <dbReference type="NCBI Taxonomy" id="314278"/>
    <lineage>
        <taxon>Bacteria</taxon>
        <taxon>Pseudomonadati</taxon>
        <taxon>Pseudomonadota</taxon>
        <taxon>Gammaproteobacteria</taxon>
        <taxon>Chromatiales</taxon>
        <taxon>Ectothiorhodospiraceae</taxon>
        <taxon>Nitrococcus</taxon>
    </lineage>
</organism>
<comment type="caution">
    <text evidence="3">The sequence shown here is derived from an EMBL/GenBank/DDBJ whole genome shotgun (WGS) entry which is preliminary data.</text>
</comment>
<keyword evidence="4" id="KW-1185">Reference proteome</keyword>
<proteinExistence type="inferred from homology"/>
<reference evidence="3 4" key="1">
    <citation type="submission" date="2006-02" db="EMBL/GenBank/DDBJ databases">
        <authorList>
            <person name="Waterbury J."/>
            <person name="Ferriera S."/>
            <person name="Johnson J."/>
            <person name="Kravitz S."/>
            <person name="Halpern A."/>
            <person name="Remington K."/>
            <person name="Beeson K."/>
            <person name="Tran B."/>
            <person name="Rogers Y.-H."/>
            <person name="Friedman R."/>
            <person name="Venter J.C."/>
        </authorList>
    </citation>
    <scope>NUCLEOTIDE SEQUENCE [LARGE SCALE GENOMIC DNA]</scope>
    <source>
        <strain evidence="3 4">Nb-231</strain>
    </source>
</reference>
<dbReference type="InterPro" id="IPR026042">
    <property type="entry name" value="YjbJ"/>
</dbReference>
<evidence type="ECO:0000313" key="3">
    <source>
        <dbReference type="EMBL" id="EAR20320.1"/>
    </source>
</evidence>
<dbReference type="OrthoDB" id="9796058at2"/>